<proteinExistence type="predicted"/>
<accession>A0A0E9UNV8</accession>
<reference evidence="1" key="1">
    <citation type="submission" date="2014-11" db="EMBL/GenBank/DDBJ databases">
        <authorList>
            <person name="Amaro Gonzalez C."/>
        </authorList>
    </citation>
    <scope>NUCLEOTIDE SEQUENCE</scope>
</reference>
<reference evidence="1" key="2">
    <citation type="journal article" date="2015" name="Fish Shellfish Immunol.">
        <title>Early steps in the European eel (Anguilla anguilla)-Vibrio vulnificus interaction in the gills: Role of the RtxA13 toxin.</title>
        <authorList>
            <person name="Callol A."/>
            <person name="Pajuelo D."/>
            <person name="Ebbesson L."/>
            <person name="Teles M."/>
            <person name="MacKenzie S."/>
            <person name="Amaro C."/>
        </authorList>
    </citation>
    <scope>NUCLEOTIDE SEQUENCE</scope>
</reference>
<organism evidence="1">
    <name type="scientific">Anguilla anguilla</name>
    <name type="common">European freshwater eel</name>
    <name type="synonym">Muraena anguilla</name>
    <dbReference type="NCBI Taxonomy" id="7936"/>
    <lineage>
        <taxon>Eukaryota</taxon>
        <taxon>Metazoa</taxon>
        <taxon>Chordata</taxon>
        <taxon>Craniata</taxon>
        <taxon>Vertebrata</taxon>
        <taxon>Euteleostomi</taxon>
        <taxon>Actinopterygii</taxon>
        <taxon>Neopterygii</taxon>
        <taxon>Teleostei</taxon>
        <taxon>Anguilliformes</taxon>
        <taxon>Anguillidae</taxon>
        <taxon>Anguilla</taxon>
    </lineage>
</organism>
<dbReference type="AlphaFoldDB" id="A0A0E9UNV8"/>
<sequence>MLLGQKLPDAKTCDKYNSCCIVAQKISDG</sequence>
<name>A0A0E9UNV8_ANGAN</name>
<protein>
    <submittedName>
        <fullName evidence="1">Uncharacterized protein</fullName>
    </submittedName>
</protein>
<dbReference type="EMBL" id="GBXM01041929">
    <property type="protein sequence ID" value="JAH66648.1"/>
    <property type="molecule type" value="Transcribed_RNA"/>
</dbReference>
<evidence type="ECO:0000313" key="1">
    <source>
        <dbReference type="EMBL" id="JAH66648.1"/>
    </source>
</evidence>